<dbReference type="AlphaFoldDB" id="A0AAV9VZ51"/>
<accession>A0AAV9VZ51</accession>
<dbReference type="Proteomes" id="UP001370758">
    <property type="component" value="Unassembled WGS sequence"/>
</dbReference>
<dbReference type="EMBL" id="JAVHJL010000008">
    <property type="protein sequence ID" value="KAK6498408.1"/>
    <property type="molecule type" value="Genomic_DNA"/>
</dbReference>
<reference evidence="1 2" key="1">
    <citation type="submission" date="2023-08" db="EMBL/GenBank/DDBJ databases">
        <authorList>
            <person name="Palmer J.M."/>
        </authorList>
    </citation>
    <scope>NUCLEOTIDE SEQUENCE [LARGE SCALE GENOMIC DNA]</scope>
    <source>
        <strain evidence="1 2">TWF481</strain>
    </source>
</reference>
<gene>
    <name evidence="1" type="ORF">TWF481_010999</name>
</gene>
<organism evidence="1 2">
    <name type="scientific">Arthrobotrys musiformis</name>
    <dbReference type="NCBI Taxonomy" id="47236"/>
    <lineage>
        <taxon>Eukaryota</taxon>
        <taxon>Fungi</taxon>
        <taxon>Dikarya</taxon>
        <taxon>Ascomycota</taxon>
        <taxon>Pezizomycotina</taxon>
        <taxon>Orbiliomycetes</taxon>
        <taxon>Orbiliales</taxon>
        <taxon>Orbiliaceae</taxon>
        <taxon>Arthrobotrys</taxon>
    </lineage>
</organism>
<evidence type="ECO:0000313" key="2">
    <source>
        <dbReference type="Proteomes" id="UP001370758"/>
    </source>
</evidence>
<name>A0AAV9VZ51_9PEZI</name>
<sequence length="557" mass="63437">MTLPGPRTLSDIYNDPSWPSALHEIFQRVCPPSSTDQSSRNKEFTELWTTCRSVCKMWKNILEYPLLLVGYNDRVPDHATCQNLLTATFRQSTLATVDDELHYCVLPAKWLQKRIIEEVEREFTQEDQEQRNFPQTCLTDFRLMCRTNTALQMYASTPVVRDLRIRSFIREFEATERNALLEKRGFKMKGVDIIRAWDGWYLNAPGGVMVDMLVGFVALAVEIDVLLQNTCTRDIGGTPRPLHIDLDFVMINVSTAKCFRQLTFDIPYRKPQVVVSRGGSGREPCRDLASMLADASDCPQPTLLQRNPPGDGPVEQALNVVEILSEIFFYVGLPKTERARDKIAAFASLSKCLRVCKRWNDIAYGSAKVRKGLFVDKKLSTDDNTNLVVCEPFVQELIRWSELSKWREEGPAAYLKAIGFRDMFFTQPPVKEVSLTFSTIFGTRREWLQIEALGCGPNDHTYWHDESSTLRYKSFNGIKVMGIARILQLVERQLIKGTLLGVAIGVPGCSEESDGLPIWVDFDGLGLQVIRDRTNDMPDSIYHFMTELRGPMNTLMN</sequence>
<comment type="caution">
    <text evidence="1">The sequence shown here is derived from an EMBL/GenBank/DDBJ whole genome shotgun (WGS) entry which is preliminary data.</text>
</comment>
<evidence type="ECO:0000313" key="1">
    <source>
        <dbReference type="EMBL" id="KAK6498408.1"/>
    </source>
</evidence>
<evidence type="ECO:0008006" key="3">
    <source>
        <dbReference type="Google" id="ProtNLM"/>
    </source>
</evidence>
<protein>
    <recommendedName>
        <fullName evidence="3">F-box domain-containing protein</fullName>
    </recommendedName>
</protein>
<keyword evidence="2" id="KW-1185">Reference proteome</keyword>
<proteinExistence type="predicted"/>